<dbReference type="InterPro" id="IPR001314">
    <property type="entry name" value="Peptidase_S1A"/>
</dbReference>
<evidence type="ECO:0000256" key="6">
    <source>
        <dbReference type="RuleBase" id="RU363034"/>
    </source>
</evidence>
<dbReference type="InterPro" id="IPR018114">
    <property type="entry name" value="TRYPSIN_HIS"/>
</dbReference>
<comment type="similarity">
    <text evidence="5">Belongs to the peptidase S1 family. CLIP subfamily.</text>
</comment>
<dbReference type="GO" id="GO:0006508">
    <property type="term" value="P:proteolysis"/>
    <property type="evidence" value="ECO:0007669"/>
    <property type="project" value="UniProtKB-KW"/>
</dbReference>
<evidence type="ECO:0000256" key="3">
    <source>
        <dbReference type="ARBA" id="ARBA00022825"/>
    </source>
</evidence>
<keyword evidence="9" id="KW-1185">Reference proteome</keyword>
<feature type="non-terminal residue" evidence="8">
    <location>
        <position position="1"/>
    </location>
</feature>
<keyword evidence="4" id="KW-1015">Disulfide bond</keyword>
<dbReference type="EMBL" id="LR902904">
    <property type="protein sequence ID" value="CAD7251243.1"/>
    <property type="molecule type" value="Genomic_DNA"/>
</dbReference>
<dbReference type="InterPro" id="IPR033116">
    <property type="entry name" value="TRYPSIN_SER"/>
</dbReference>
<dbReference type="PRINTS" id="PR00722">
    <property type="entry name" value="CHYMOTRYPSIN"/>
</dbReference>
<dbReference type="FunFam" id="2.40.10.10:FF:000002">
    <property type="entry name" value="Transmembrane protease serine"/>
    <property type="match status" value="1"/>
</dbReference>
<dbReference type="OrthoDB" id="6380950at2759"/>
<evidence type="ECO:0000259" key="7">
    <source>
        <dbReference type="PROSITE" id="PS50240"/>
    </source>
</evidence>
<dbReference type="InterPro" id="IPR009003">
    <property type="entry name" value="Peptidase_S1_PA"/>
</dbReference>
<dbReference type="Gene3D" id="2.40.10.10">
    <property type="entry name" value="Trypsin-like serine proteases"/>
    <property type="match status" value="2"/>
</dbReference>
<evidence type="ECO:0000256" key="1">
    <source>
        <dbReference type="ARBA" id="ARBA00022670"/>
    </source>
</evidence>
<feature type="domain" description="Peptidase S1" evidence="7">
    <location>
        <begin position="19"/>
        <end position="279"/>
    </location>
</feature>
<dbReference type="PROSITE" id="PS50240">
    <property type="entry name" value="TRYPSIN_DOM"/>
    <property type="match status" value="1"/>
</dbReference>
<name>A0A7R9ABS9_9CRUS</name>
<accession>A0A7R9ABS9</accession>
<keyword evidence="2 6" id="KW-0378">Hydrolase</keyword>
<dbReference type="SMART" id="SM00020">
    <property type="entry name" value="Tryp_SPc"/>
    <property type="match status" value="1"/>
</dbReference>
<reference evidence="8" key="1">
    <citation type="submission" date="2020-11" db="EMBL/GenBank/DDBJ databases">
        <authorList>
            <person name="Tran Van P."/>
        </authorList>
    </citation>
    <scope>NUCLEOTIDE SEQUENCE</scope>
</reference>
<organism evidence="8">
    <name type="scientific">Darwinula stevensoni</name>
    <dbReference type="NCBI Taxonomy" id="69355"/>
    <lineage>
        <taxon>Eukaryota</taxon>
        <taxon>Metazoa</taxon>
        <taxon>Ecdysozoa</taxon>
        <taxon>Arthropoda</taxon>
        <taxon>Crustacea</taxon>
        <taxon>Oligostraca</taxon>
        <taxon>Ostracoda</taxon>
        <taxon>Podocopa</taxon>
        <taxon>Podocopida</taxon>
        <taxon>Darwinulocopina</taxon>
        <taxon>Darwinuloidea</taxon>
        <taxon>Darwinulidae</taxon>
        <taxon>Darwinula</taxon>
    </lineage>
</organism>
<dbReference type="PANTHER" id="PTHR24264:SF54">
    <property type="entry name" value="PEPTIDASE S1 DOMAIN-CONTAINING PROTEIN"/>
    <property type="match status" value="1"/>
</dbReference>
<dbReference type="PROSITE" id="PS00135">
    <property type="entry name" value="TRYPSIN_SER"/>
    <property type="match status" value="1"/>
</dbReference>
<protein>
    <recommendedName>
        <fullName evidence="7">Peptidase S1 domain-containing protein</fullName>
    </recommendedName>
</protein>
<evidence type="ECO:0000256" key="2">
    <source>
        <dbReference type="ARBA" id="ARBA00022801"/>
    </source>
</evidence>
<proteinExistence type="inferred from homology"/>
<dbReference type="Proteomes" id="UP000677054">
    <property type="component" value="Unassembled WGS sequence"/>
</dbReference>
<dbReference type="GO" id="GO:0005615">
    <property type="term" value="C:extracellular space"/>
    <property type="evidence" value="ECO:0007669"/>
    <property type="project" value="TreeGrafter"/>
</dbReference>
<dbReference type="FunFam" id="2.40.10.10:FF:000068">
    <property type="entry name" value="transmembrane protease serine 2"/>
    <property type="match status" value="1"/>
</dbReference>
<dbReference type="InterPro" id="IPR001254">
    <property type="entry name" value="Trypsin_dom"/>
</dbReference>
<gene>
    <name evidence="8" type="ORF">DSTB1V02_LOCUS11010</name>
</gene>
<dbReference type="PANTHER" id="PTHR24264">
    <property type="entry name" value="TRYPSIN-RELATED"/>
    <property type="match status" value="1"/>
</dbReference>
<sequence>KRETICCGITGSIDYPGRIVGGDDTAPWEYPWMAALLQTPSSRRPFCGGSLISPVHVLTAAHCAKLILPDPTSFRVRIGEHNFDRELETEYRNFRIERVHVHPKYTVTDFALYNDLAILELNSSCMSNPRTVCLPHEPNDFRNHEAVVIGKGFHCLSRAFISSSLQVAEHSSRSKQKCPGWGALMEEGKPTHTLQEVNVDVYPQEKCKESYHGITDTHLCAGIQENGGKDSCQGDSGGPLHVNMKGKWVQVGIVSYGSLDNEFGILSRIPDSPEKMLTW</sequence>
<dbReference type="GO" id="GO:0004252">
    <property type="term" value="F:serine-type endopeptidase activity"/>
    <property type="evidence" value="ECO:0007669"/>
    <property type="project" value="InterPro"/>
</dbReference>
<evidence type="ECO:0000256" key="5">
    <source>
        <dbReference type="ARBA" id="ARBA00024195"/>
    </source>
</evidence>
<dbReference type="SUPFAM" id="SSF50494">
    <property type="entry name" value="Trypsin-like serine proteases"/>
    <property type="match status" value="1"/>
</dbReference>
<evidence type="ECO:0000313" key="9">
    <source>
        <dbReference type="Proteomes" id="UP000677054"/>
    </source>
</evidence>
<dbReference type="EMBL" id="CAJPEV010003387">
    <property type="protein sequence ID" value="CAG0899645.1"/>
    <property type="molecule type" value="Genomic_DNA"/>
</dbReference>
<dbReference type="CDD" id="cd00190">
    <property type="entry name" value="Tryp_SPc"/>
    <property type="match status" value="1"/>
</dbReference>
<dbReference type="InterPro" id="IPR050127">
    <property type="entry name" value="Serine_Proteases_S1"/>
</dbReference>
<keyword evidence="3 6" id="KW-0720">Serine protease</keyword>
<dbReference type="InterPro" id="IPR043504">
    <property type="entry name" value="Peptidase_S1_PA_chymotrypsin"/>
</dbReference>
<evidence type="ECO:0000313" key="8">
    <source>
        <dbReference type="EMBL" id="CAD7251243.1"/>
    </source>
</evidence>
<dbReference type="Pfam" id="PF00089">
    <property type="entry name" value="Trypsin"/>
    <property type="match status" value="2"/>
</dbReference>
<evidence type="ECO:0000256" key="4">
    <source>
        <dbReference type="ARBA" id="ARBA00023157"/>
    </source>
</evidence>
<keyword evidence="1 6" id="KW-0645">Protease</keyword>
<dbReference type="AlphaFoldDB" id="A0A7R9ABS9"/>
<dbReference type="PROSITE" id="PS00134">
    <property type="entry name" value="TRYPSIN_HIS"/>
    <property type="match status" value="1"/>
</dbReference>